<evidence type="ECO:0000313" key="10">
    <source>
        <dbReference type="EMBL" id="TSN76509.1"/>
    </source>
</evidence>
<comment type="subunit">
    <text evidence="4">Homotetramer.</text>
</comment>
<dbReference type="PANTHER" id="PTHR42776">
    <property type="entry name" value="SERINE PEPTIDASE S9 FAMILY MEMBER"/>
    <property type="match status" value="1"/>
</dbReference>
<dbReference type="GO" id="GO:0006508">
    <property type="term" value="P:proteolysis"/>
    <property type="evidence" value="ECO:0007669"/>
    <property type="project" value="InterPro"/>
</dbReference>
<comment type="similarity">
    <text evidence="3">Belongs to the peptidase S9C family.</text>
</comment>
<evidence type="ECO:0000259" key="9">
    <source>
        <dbReference type="Pfam" id="PF19283"/>
    </source>
</evidence>
<feature type="domain" description="Acylamino-acid-releasing enzyme N-terminal" evidence="9">
    <location>
        <begin position="94"/>
        <end position="263"/>
    </location>
</feature>
<dbReference type="SUPFAM" id="SSF82171">
    <property type="entry name" value="DPP6 N-terminal domain-like"/>
    <property type="match status" value="1"/>
</dbReference>
<dbReference type="Proteomes" id="UP000319801">
    <property type="component" value="Unassembled WGS sequence"/>
</dbReference>
<dbReference type="EMBL" id="VCAZ01000060">
    <property type="protein sequence ID" value="TSN76509.1"/>
    <property type="molecule type" value="Genomic_DNA"/>
</dbReference>
<proteinExistence type="inferred from homology"/>
<evidence type="ECO:0000256" key="4">
    <source>
        <dbReference type="ARBA" id="ARBA00011881"/>
    </source>
</evidence>
<evidence type="ECO:0000313" key="11">
    <source>
        <dbReference type="Proteomes" id="UP000319801"/>
    </source>
</evidence>
<dbReference type="Pfam" id="PF19283">
    <property type="entry name" value="APEH_N"/>
    <property type="match status" value="1"/>
</dbReference>
<dbReference type="Gene3D" id="3.40.50.1820">
    <property type="entry name" value="alpha/beta hydrolase"/>
    <property type="match status" value="1"/>
</dbReference>
<reference evidence="10 11" key="1">
    <citation type="journal article" date="2019" name="Genome Biol. Evol.">
        <title>Whole-Genome Sequencing of the Giant Devil Catfish, Bagarius yarrelli.</title>
        <authorList>
            <person name="Jiang W."/>
            <person name="Lv Y."/>
            <person name="Cheng L."/>
            <person name="Yang K."/>
            <person name="Chao B."/>
            <person name="Wang X."/>
            <person name="Li Y."/>
            <person name="Pan X."/>
            <person name="You X."/>
            <person name="Zhang Y."/>
            <person name="Yang J."/>
            <person name="Li J."/>
            <person name="Zhang X."/>
            <person name="Liu S."/>
            <person name="Sun C."/>
            <person name="Yang J."/>
            <person name="Shi Q."/>
        </authorList>
    </citation>
    <scope>NUCLEOTIDE SEQUENCE [LARGE SCALE GENOMIC DNA]</scope>
    <source>
        <strain evidence="10">JWS20170419001</strain>
        <tissue evidence="10">Muscle</tissue>
    </source>
</reference>
<name>A0A556U7Q6_BAGYA</name>
<protein>
    <recommendedName>
        <fullName evidence="5">acylaminoacyl-peptidase</fullName>
        <ecNumber evidence="5">3.4.19.1</ecNumber>
    </recommendedName>
</protein>
<feature type="domain" description="Peptidase S9 prolyl oligopeptidase catalytic" evidence="8">
    <location>
        <begin position="393"/>
        <end position="495"/>
    </location>
</feature>
<evidence type="ECO:0000256" key="1">
    <source>
        <dbReference type="ARBA" id="ARBA00000721"/>
    </source>
</evidence>
<evidence type="ECO:0000256" key="2">
    <source>
        <dbReference type="ARBA" id="ARBA00004496"/>
    </source>
</evidence>
<sequence>MLTMEEGMITEVFKSYSRYPVPVSALITTENSNCSDTKTQNFILRTEWRQCDVDRGVRLSFSQHWNLQLKENTLEKCLCLGPCTSTHRELLNSHAPTGERRAVIRDAGGRQFLEVWGCNGLEKSFDLAALNKHGKVYDDEQFACLDWSPCGEKLLYVAEKKKPGSPDNGEGGSLAVFEKEDKNVYVEDWGEGLVGKSAPVLCLANLTTGDVTVCPGVPPHVSPGQASWTGDGNEAIFVGWWHEPFRLGLKFCSNRRSAVFSIDFKGNCGQFMGVYEHLAPHCWSTDSERIFFSSPCENSKLLFCVERRTGRVTPVQDAACMYKVGFVPDGTHTQSVQWSQLGGANTYESFDWESMIISPPPEEENCQYSGINFGALLLKPAASFRAVKFPLVIFIHVNYRGSTGFGQDGIESLLGNIGSQDVKDVQRAVQHVLHNNKTLDPDRVAVMGGSHGGFLACHLIGQYPEFYRACAVRNPVINAATLLGTSDITDWRYSSVGLEYSFTQLPTPQALTTMLEKSPIVHVAQRSIEFKLTTTAMTVCFEECCIVAI</sequence>
<dbReference type="OrthoDB" id="416344at2759"/>
<dbReference type="EC" id="3.4.19.1" evidence="5"/>
<evidence type="ECO:0000256" key="6">
    <source>
        <dbReference type="ARBA" id="ARBA00022490"/>
    </source>
</evidence>
<dbReference type="PANTHER" id="PTHR42776:SF1">
    <property type="entry name" value="ACYLAMINO-ACID-RELEASING ENZYME"/>
    <property type="match status" value="1"/>
</dbReference>
<dbReference type="GO" id="GO:0005737">
    <property type="term" value="C:cytoplasm"/>
    <property type="evidence" value="ECO:0007669"/>
    <property type="project" value="UniProtKB-SubCell"/>
</dbReference>
<evidence type="ECO:0000259" key="8">
    <source>
        <dbReference type="Pfam" id="PF00326"/>
    </source>
</evidence>
<evidence type="ECO:0000256" key="5">
    <source>
        <dbReference type="ARBA" id="ARBA00012917"/>
    </source>
</evidence>
<dbReference type="GO" id="GO:0004252">
    <property type="term" value="F:serine-type endopeptidase activity"/>
    <property type="evidence" value="ECO:0007669"/>
    <property type="project" value="TreeGrafter"/>
</dbReference>
<comment type="catalytic activity">
    <reaction evidence="1">
        <text>Cleavage of an N-acetyl or N-formyl amino acid from the N-terminus of a polypeptide.</text>
        <dbReference type="EC" id="3.4.19.1"/>
    </reaction>
</comment>
<dbReference type="SUPFAM" id="SSF53474">
    <property type="entry name" value="alpha/beta-Hydrolases"/>
    <property type="match status" value="1"/>
</dbReference>
<evidence type="ECO:0000256" key="7">
    <source>
        <dbReference type="ARBA" id="ARBA00022801"/>
    </source>
</evidence>
<dbReference type="Pfam" id="PF00326">
    <property type="entry name" value="Peptidase_S9"/>
    <property type="match status" value="1"/>
</dbReference>
<dbReference type="InterPro" id="IPR045550">
    <property type="entry name" value="AARE_N"/>
</dbReference>
<evidence type="ECO:0000256" key="3">
    <source>
        <dbReference type="ARBA" id="ARBA00010040"/>
    </source>
</evidence>
<keyword evidence="6" id="KW-0963">Cytoplasm</keyword>
<dbReference type="InterPro" id="IPR029058">
    <property type="entry name" value="AB_hydrolase_fold"/>
</dbReference>
<gene>
    <name evidence="10" type="ORF">Baya_8662</name>
</gene>
<keyword evidence="7" id="KW-0378">Hydrolase</keyword>
<dbReference type="AlphaFoldDB" id="A0A556U7Q6"/>
<dbReference type="InterPro" id="IPR001375">
    <property type="entry name" value="Peptidase_S9_cat"/>
</dbReference>
<comment type="subcellular location">
    <subcellularLocation>
        <location evidence="2">Cytoplasm</location>
    </subcellularLocation>
</comment>
<dbReference type="GO" id="GO:0008242">
    <property type="term" value="F:omega peptidase activity"/>
    <property type="evidence" value="ECO:0007669"/>
    <property type="project" value="UniProtKB-EC"/>
</dbReference>
<accession>A0A556U7Q6</accession>
<organism evidence="10 11">
    <name type="scientific">Bagarius yarrelli</name>
    <name type="common">Goonch</name>
    <name type="synonym">Bagrus yarrelli</name>
    <dbReference type="NCBI Taxonomy" id="175774"/>
    <lineage>
        <taxon>Eukaryota</taxon>
        <taxon>Metazoa</taxon>
        <taxon>Chordata</taxon>
        <taxon>Craniata</taxon>
        <taxon>Vertebrata</taxon>
        <taxon>Euteleostomi</taxon>
        <taxon>Actinopterygii</taxon>
        <taxon>Neopterygii</taxon>
        <taxon>Teleostei</taxon>
        <taxon>Ostariophysi</taxon>
        <taxon>Siluriformes</taxon>
        <taxon>Sisoridae</taxon>
        <taxon>Sisorinae</taxon>
        <taxon>Bagarius</taxon>
    </lineage>
</organism>
<keyword evidence="11" id="KW-1185">Reference proteome</keyword>
<comment type="caution">
    <text evidence="10">The sequence shown here is derived from an EMBL/GenBank/DDBJ whole genome shotgun (WGS) entry which is preliminary data.</text>
</comment>